<evidence type="ECO:0008006" key="3">
    <source>
        <dbReference type="Google" id="ProtNLM"/>
    </source>
</evidence>
<comment type="caution">
    <text evidence="1">The sequence shown here is derived from an EMBL/GenBank/DDBJ whole genome shotgun (WGS) entry which is preliminary data.</text>
</comment>
<reference evidence="2" key="1">
    <citation type="journal article" date="2019" name="Int. J. Syst. Evol. Microbiol.">
        <title>The Global Catalogue of Microorganisms (GCM) 10K type strain sequencing project: providing services to taxonomists for standard genome sequencing and annotation.</title>
        <authorList>
            <consortium name="The Broad Institute Genomics Platform"/>
            <consortium name="The Broad Institute Genome Sequencing Center for Infectious Disease"/>
            <person name="Wu L."/>
            <person name="Ma J."/>
        </authorList>
    </citation>
    <scope>NUCLEOTIDE SEQUENCE [LARGE SCALE GENOMIC DNA]</scope>
    <source>
        <strain evidence="2">JCM 9651</strain>
    </source>
</reference>
<name>A0ABP6SND3_9ACTN</name>
<accession>A0ABP6SND3</accession>
<proteinExistence type="predicted"/>
<dbReference type="RefSeq" id="WP_345045891.1">
    <property type="nucleotide sequence ID" value="NZ_BAAAYL010000004.1"/>
</dbReference>
<evidence type="ECO:0000313" key="2">
    <source>
        <dbReference type="Proteomes" id="UP001499990"/>
    </source>
</evidence>
<keyword evidence="2" id="KW-1185">Reference proteome</keyword>
<organism evidence="1 2">
    <name type="scientific">Streptomyces sannanensis</name>
    <dbReference type="NCBI Taxonomy" id="285536"/>
    <lineage>
        <taxon>Bacteria</taxon>
        <taxon>Bacillati</taxon>
        <taxon>Actinomycetota</taxon>
        <taxon>Actinomycetes</taxon>
        <taxon>Kitasatosporales</taxon>
        <taxon>Streptomycetaceae</taxon>
        <taxon>Streptomyces</taxon>
    </lineage>
</organism>
<sequence>MSAFEADGWARAQAMPAKEEIRRVRRLIDRVQADLGDLTPEDRAQIEQAITLVRRSRTVMIGIPRVGQPLPDIRPPRTLL</sequence>
<dbReference type="Proteomes" id="UP001499990">
    <property type="component" value="Unassembled WGS sequence"/>
</dbReference>
<evidence type="ECO:0000313" key="1">
    <source>
        <dbReference type="EMBL" id="GAA3381378.1"/>
    </source>
</evidence>
<protein>
    <recommendedName>
        <fullName evidence="3">MarR family transcriptional regulator</fullName>
    </recommendedName>
</protein>
<dbReference type="EMBL" id="BAAAYL010000004">
    <property type="protein sequence ID" value="GAA3381378.1"/>
    <property type="molecule type" value="Genomic_DNA"/>
</dbReference>
<gene>
    <name evidence="1" type="ORF">GCM10020367_72390</name>
</gene>